<dbReference type="KEGG" id="bfu:BCIN_09g06330"/>
<dbReference type="AlphaFoldDB" id="A0A384JTF8"/>
<evidence type="ECO:0008006" key="4">
    <source>
        <dbReference type="Google" id="ProtNLM"/>
    </source>
</evidence>
<evidence type="ECO:0000313" key="3">
    <source>
        <dbReference type="Proteomes" id="UP000001798"/>
    </source>
</evidence>
<reference evidence="2 3" key="2">
    <citation type="journal article" date="2012" name="Eukaryot. Cell">
        <title>Genome update of Botrytis cinerea strains B05.10 and T4.</title>
        <authorList>
            <person name="Staats M."/>
            <person name="van Kan J.A."/>
        </authorList>
    </citation>
    <scope>NUCLEOTIDE SEQUENCE [LARGE SCALE GENOMIC DNA]</scope>
    <source>
        <strain evidence="2 3">B05.10</strain>
    </source>
</reference>
<proteinExistence type="predicted"/>
<gene>
    <name evidence="2" type="ORF">BCIN_09g06330</name>
</gene>
<dbReference type="VEuPathDB" id="FungiDB:Bcin09g06330"/>
<keyword evidence="3" id="KW-1185">Reference proteome</keyword>
<feature type="region of interest" description="Disordered" evidence="1">
    <location>
        <begin position="1"/>
        <end position="76"/>
    </location>
</feature>
<feature type="compositionally biased region" description="Low complexity" evidence="1">
    <location>
        <begin position="41"/>
        <end position="62"/>
    </location>
</feature>
<protein>
    <recommendedName>
        <fullName evidence="4">F-box domain-containing protein</fullName>
    </recommendedName>
</protein>
<dbReference type="Proteomes" id="UP000001798">
    <property type="component" value="Chromosome 9"/>
</dbReference>
<sequence>MSKMKQITNPTLSLQADTSTSKPTPKSAAEASKAMTASDILLPKNTKTTPTTSFSSPLLSPVLPEPEPVSNTQVNAPLEKLPSEVRRNLLSRLQLEDLSALVHASPVFHQQYLLDRRFLLCTCVEISLHSSSSSIIDACAVYRTGLIDFSDARTHDKVIHFLQFYQDRRSSTEYSIFSEGLIESEIVEIAAFHSTIIKPLARQYTDWALTNLADETKNTRSITPLSKTEEMRLQRALYRFQLCCNLFGKNADSSQWFFQGLNFKSVDILTMFLCLFEPWEIEEILCLYTFSKEMYTQIFKEIHWDLDANNPKFDDQGRPPTPTGAFDLDDDAYLMGTISLGLKILHRVLITRDHDQRVWAMQEHICLPLGEFLESEGTDVLDEWTQQDRRRKHPSYRDQKELRRDPLPFEGDKELCPPLAWTILWQGTYSNRYGGYLEDGIRHWGYIMWDAVRLGETGGKEILARLWEERKSDRWSDPRDSR</sequence>
<reference evidence="2 3" key="1">
    <citation type="journal article" date="2011" name="PLoS Genet.">
        <title>Genomic analysis of the necrotrophic fungal pathogens Sclerotinia sclerotiorum and Botrytis cinerea.</title>
        <authorList>
            <person name="Amselem J."/>
            <person name="Cuomo C.A."/>
            <person name="van Kan J.A."/>
            <person name="Viaud M."/>
            <person name="Benito E.P."/>
            <person name="Couloux A."/>
            <person name="Coutinho P.M."/>
            <person name="de Vries R.P."/>
            <person name="Dyer P.S."/>
            <person name="Fillinger S."/>
            <person name="Fournier E."/>
            <person name="Gout L."/>
            <person name="Hahn M."/>
            <person name="Kohn L."/>
            <person name="Lapalu N."/>
            <person name="Plummer K.M."/>
            <person name="Pradier J.M."/>
            <person name="Quevillon E."/>
            <person name="Sharon A."/>
            <person name="Simon A."/>
            <person name="ten Have A."/>
            <person name="Tudzynski B."/>
            <person name="Tudzynski P."/>
            <person name="Wincker P."/>
            <person name="Andrew M."/>
            <person name="Anthouard V."/>
            <person name="Beever R.E."/>
            <person name="Beffa R."/>
            <person name="Benoit I."/>
            <person name="Bouzid O."/>
            <person name="Brault B."/>
            <person name="Chen Z."/>
            <person name="Choquer M."/>
            <person name="Collemare J."/>
            <person name="Cotton P."/>
            <person name="Danchin E.G."/>
            <person name="Da Silva C."/>
            <person name="Gautier A."/>
            <person name="Giraud C."/>
            <person name="Giraud T."/>
            <person name="Gonzalez C."/>
            <person name="Grossetete S."/>
            <person name="Guldener U."/>
            <person name="Henrissat B."/>
            <person name="Howlett B.J."/>
            <person name="Kodira C."/>
            <person name="Kretschmer M."/>
            <person name="Lappartient A."/>
            <person name="Leroch M."/>
            <person name="Levis C."/>
            <person name="Mauceli E."/>
            <person name="Neuveglise C."/>
            <person name="Oeser B."/>
            <person name="Pearson M."/>
            <person name="Poulain J."/>
            <person name="Poussereau N."/>
            <person name="Quesneville H."/>
            <person name="Rascle C."/>
            <person name="Schumacher J."/>
            <person name="Segurens B."/>
            <person name="Sexton A."/>
            <person name="Silva E."/>
            <person name="Sirven C."/>
            <person name="Soanes D.M."/>
            <person name="Talbot N.J."/>
            <person name="Templeton M."/>
            <person name="Yandava C."/>
            <person name="Yarden O."/>
            <person name="Zeng Q."/>
            <person name="Rollins J.A."/>
            <person name="Lebrun M.H."/>
            <person name="Dickman M."/>
        </authorList>
    </citation>
    <scope>NUCLEOTIDE SEQUENCE [LARGE SCALE GENOMIC DNA]</scope>
    <source>
        <strain evidence="2 3">B05.10</strain>
    </source>
</reference>
<evidence type="ECO:0000256" key="1">
    <source>
        <dbReference type="SAM" id="MobiDB-lite"/>
    </source>
</evidence>
<accession>A0A384JTF8</accession>
<evidence type="ECO:0000313" key="2">
    <source>
        <dbReference type="EMBL" id="ATZ53865.1"/>
    </source>
</evidence>
<dbReference type="EMBL" id="CP009813">
    <property type="protein sequence ID" value="ATZ53865.1"/>
    <property type="molecule type" value="Genomic_DNA"/>
</dbReference>
<reference evidence="2 3" key="3">
    <citation type="journal article" date="2017" name="Mol. Plant Pathol.">
        <title>A gapless genome sequence of the fungus Botrytis cinerea.</title>
        <authorList>
            <person name="Van Kan J.A."/>
            <person name="Stassen J.H."/>
            <person name="Mosbach A."/>
            <person name="Van Der Lee T.A."/>
            <person name="Faino L."/>
            <person name="Farmer A.D."/>
            <person name="Papasotiriou D.G."/>
            <person name="Zhou S."/>
            <person name="Seidl M.F."/>
            <person name="Cottam E."/>
            <person name="Edel D."/>
            <person name="Hahn M."/>
            <person name="Schwartz D.C."/>
            <person name="Dietrich R.A."/>
            <person name="Widdison S."/>
            <person name="Scalliet G."/>
        </authorList>
    </citation>
    <scope>NUCLEOTIDE SEQUENCE [LARGE SCALE GENOMIC DNA]</scope>
    <source>
        <strain evidence="2 3">B05.10</strain>
    </source>
</reference>
<feature type="region of interest" description="Disordered" evidence="1">
    <location>
        <begin position="384"/>
        <end position="403"/>
    </location>
</feature>
<feature type="compositionally biased region" description="Polar residues" evidence="1">
    <location>
        <begin position="1"/>
        <end position="24"/>
    </location>
</feature>
<organism evidence="2 3">
    <name type="scientific">Botryotinia fuckeliana (strain B05.10)</name>
    <name type="common">Noble rot fungus</name>
    <name type="synonym">Botrytis cinerea</name>
    <dbReference type="NCBI Taxonomy" id="332648"/>
    <lineage>
        <taxon>Eukaryota</taxon>
        <taxon>Fungi</taxon>
        <taxon>Dikarya</taxon>
        <taxon>Ascomycota</taxon>
        <taxon>Pezizomycotina</taxon>
        <taxon>Leotiomycetes</taxon>
        <taxon>Helotiales</taxon>
        <taxon>Sclerotiniaceae</taxon>
        <taxon>Botrytis</taxon>
    </lineage>
</organism>
<dbReference type="GeneID" id="36394528"/>
<dbReference type="RefSeq" id="XP_024551082.1">
    <property type="nucleotide sequence ID" value="XM_024695288.1"/>
</dbReference>
<dbReference type="OrthoDB" id="5304511at2759"/>
<name>A0A384JTF8_BOTFB</name>